<evidence type="ECO:0000256" key="4">
    <source>
        <dbReference type="ARBA" id="ARBA00022692"/>
    </source>
</evidence>
<keyword evidence="16" id="KW-1185">Reference proteome</keyword>
<dbReference type="Pfam" id="PF18035">
    <property type="entry name" value="Bap31_Bap29_C"/>
    <property type="match status" value="1"/>
</dbReference>
<dbReference type="Proteomes" id="UP001397290">
    <property type="component" value="Unassembled WGS sequence"/>
</dbReference>
<evidence type="ECO:0000256" key="1">
    <source>
        <dbReference type="ARBA" id="ARBA00004477"/>
    </source>
</evidence>
<comment type="subcellular location">
    <subcellularLocation>
        <location evidence="1 11">Endoplasmic reticulum membrane</location>
        <topology evidence="1 11">Multi-pass membrane protein</topology>
    </subcellularLocation>
</comment>
<dbReference type="InterPro" id="IPR008417">
    <property type="entry name" value="BAP29/BAP31"/>
</dbReference>
<keyword evidence="10 11" id="KW-0472">Membrane</keyword>
<feature type="transmembrane region" description="Helical" evidence="11">
    <location>
        <begin position="120"/>
        <end position="141"/>
    </location>
</feature>
<gene>
    <name evidence="15" type="ORF">G3M48_010244</name>
</gene>
<keyword evidence="3 11" id="KW-0813">Transport</keyword>
<evidence type="ECO:0000256" key="3">
    <source>
        <dbReference type="ARBA" id="ARBA00022448"/>
    </source>
</evidence>
<dbReference type="GO" id="GO:0005789">
    <property type="term" value="C:endoplasmic reticulum membrane"/>
    <property type="evidence" value="ECO:0007669"/>
    <property type="project" value="UniProtKB-SubCell"/>
</dbReference>
<evidence type="ECO:0000256" key="7">
    <source>
        <dbReference type="ARBA" id="ARBA00022927"/>
    </source>
</evidence>
<evidence type="ECO:0000313" key="16">
    <source>
        <dbReference type="Proteomes" id="UP001397290"/>
    </source>
</evidence>
<evidence type="ECO:0000256" key="9">
    <source>
        <dbReference type="ARBA" id="ARBA00023054"/>
    </source>
</evidence>
<accession>A0AAW0S2P7</accession>
<comment type="caution">
    <text evidence="15">The sequence shown here is derived from an EMBL/GenBank/DDBJ whole genome shotgun (WGS) entry which is preliminary data.</text>
</comment>
<feature type="coiled-coil region" evidence="12">
    <location>
        <begin position="168"/>
        <end position="202"/>
    </location>
</feature>
<keyword evidence="4 11" id="KW-0812">Transmembrane</keyword>
<keyword evidence="6 11" id="KW-0931">ER-Golgi transport</keyword>
<evidence type="ECO:0000256" key="2">
    <source>
        <dbReference type="ARBA" id="ARBA00007956"/>
    </source>
</evidence>
<reference evidence="15 16" key="1">
    <citation type="submission" date="2020-02" db="EMBL/GenBank/DDBJ databases">
        <title>Comparative genomics of the hypocrealean fungal genus Beauvera.</title>
        <authorList>
            <person name="Showalter D.N."/>
            <person name="Bushley K.E."/>
            <person name="Rehner S.A."/>
        </authorList>
    </citation>
    <scope>NUCLEOTIDE SEQUENCE [LARGE SCALE GENOMIC DNA]</scope>
    <source>
        <strain evidence="15 16">ARSEF4384</strain>
    </source>
</reference>
<dbReference type="GO" id="GO:0070973">
    <property type="term" value="P:protein localization to endoplasmic reticulum exit site"/>
    <property type="evidence" value="ECO:0007669"/>
    <property type="project" value="UniProtKB-UniRule"/>
</dbReference>
<evidence type="ECO:0000256" key="5">
    <source>
        <dbReference type="ARBA" id="ARBA00022824"/>
    </source>
</evidence>
<feature type="transmembrane region" description="Helical" evidence="11">
    <location>
        <begin position="60"/>
        <end position="81"/>
    </location>
</feature>
<dbReference type="GO" id="GO:0006888">
    <property type="term" value="P:endoplasmic reticulum to Golgi vesicle-mediated transport"/>
    <property type="evidence" value="ECO:0007669"/>
    <property type="project" value="UniProtKB-UniRule"/>
</dbReference>
<feature type="domain" description="Bap31/Bap29 cytoplasmic coiled-coil" evidence="14">
    <location>
        <begin position="166"/>
        <end position="215"/>
    </location>
</feature>
<evidence type="ECO:0000259" key="14">
    <source>
        <dbReference type="Pfam" id="PF18035"/>
    </source>
</evidence>
<dbReference type="PANTHER" id="PTHR12701:SF20">
    <property type="entry name" value="ENDOPLASMIC RETICULUM TRANSMEMBRANE PROTEIN"/>
    <property type="match status" value="1"/>
</dbReference>
<evidence type="ECO:0000256" key="8">
    <source>
        <dbReference type="ARBA" id="ARBA00022989"/>
    </source>
</evidence>
<evidence type="ECO:0000313" key="15">
    <source>
        <dbReference type="EMBL" id="KAK8148411.1"/>
    </source>
</evidence>
<dbReference type="PANTHER" id="PTHR12701">
    <property type="entry name" value="BCR-ASSOCIATED PROTEIN, BAP"/>
    <property type="match status" value="1"/>
</dbReference>
<feature type="transmembrane region" description="Helical" evidence="11">
    <location>
        <begin position="20"/>
        <end position="39"/>
    </location>
</feature>
<dbReference type="GO" id="GO:0006886">
    <property type="term" value="P:intracellular protein transport"/>
    <property type="evidence" value="ECO:0007669"/>
    <property type="project" value="UniProtKB-UniRule"/>
</dbReference>
<comment type="similarity">
    <text evidence="2 11">Belongs to the BCAP29/BCAP31 family.</text>
</comment>
<dbReference type="EMBL" id="JAAHCF010000091">
    <property type="protein sequence ID" value="KAK8148411.1"/>
    <property type="molecule type" value="Genomic_DNA"/>
</dbReference>
<name>A0AAW0S2P7_9HYPO</name>
<keyword evidence="8 11" id="KW-1133">Transmembrane helix</keyword>
<evidence type="ECO:0000256" key="11">
    <source>
        <dbReference type="RuleBase" id="RU367026"/>
    </source>
</evidence>
<organism evidence="15 16">
    <name type="scientific">Beauveria asiatica</name>
    <dbReference type="NCBI Taxonomy" id="1069075"/>
    <lineage>
        <taxon>Eukaryota</taxon>
        <taxon>Fungi</taxon>
        <taxon>Dikarya</taxon>
        <taxon>Ascomycota</taxon>
        <taxon>Pezizomycotina</taxon>
        <taxon>Sordariomycetes</taxon>
        <taxon>Hypocreomycetidae</taxon>
        <taxon>Hypocreales</taxon>
        <taxon>Cordycipitaceae</taxon>
        <taxon>Beauveria</taxon>
    </lineage>
</organism>
<keyword evidence="9 12" id="KW-0175">Coiled coil</keyword>
<feature type="domain" description="BAP29/BAP31 transmembrane" evidence="13">
    <location>
        <begin position="18"/>
        <end position="153"/>
    </location>
</feature>
<dbReference type="AlphaFoldDB" id="A0AAW0S2P7"/>
<proteinExistence type="inferred from homology"/>
<dbReference type="InterPro" id="IPR041672">
    <property type="entry name" value="Bap31/Bap29_C"/>
</dbReference>
<evidence type="ECO:0000256" key="10">
    <source>
        <dbReference type="ARBA" id="ARBA00023136"/>
    </source>
</evidence>
<dbReference type="InterPro" id="IPR040463">
    <property type="entry name" value="BAP29/BAP31_N"/>
</dbReference>
<keyword evidence="5 11" id="KW-0256">Endoplasmic reticulum</keyword>
<protein>
    <recommendedName>
        <fullName evidence="11">Endoplasmic reticulum transmembrane protein</fullName>
    </recommendedName>
</protein>
<evidence type="ECO:0000259" key="13">
    <source>
        <dbReference type="Pfam" id="PF05529"/>
    </source>
</evidence>
<keyword evidence="7 11" id="KW-0653">Protein transport</keyword>
<dbReference type="Pfam" id="PF05529">
    <property type="entry name" value="Bap31"/>
    <property type="match status" value="1"/>
</dbReference>
<sequence length="215" mass="25070">MTLYYTLVRLLLRWLDPTVFALLMFEMALFMFLIVPLPHNARRAILTFVSENKTIGQIQYWLKITFVFILVLFVDSVNRVYRVQMELADSMEQAARGGGTVVLGHERTEVQARKFYAQRNMYLCGFTLFLSLILNRTYVMIKDIIRLEERVRAYDSDKNLTVKPSDEVAALKKQLAAKEQDLQTLKKQSEQLHKSYNDLGDQYEATQAKEAKKDK</sequence>
<evidence type="ECO:0000256" key="12">
    <source>
        <dbReference type="SAM" id="Coils"/>
    </source>
</evidence>
<comment type="function">
    <text evidence="11">May play a role in anterograde transport of membrane proteins from the endoplasmic reticulum to the Golgi.</text>
</comment>
<evidence type="ECO:0000256" key="6">
    <source>
        <dbReference type="ARBA" id="ARBA00022892"/>
    </source>
</evidence>